<feature type="transmembrane region" description="Helical" evidence="8">
    <location>
        <begin position="21"/>
        <end position="40"/>
    </location>
</feature>
<dbReference type="RefSeq" id="WP_245719683.1">
    <property type="nucleotide sequence ID" value="NZ_FMTT01000022.1"/>
</dbReference>
<dbReference type="InterPro" id="IPR037294">
    <property type="entry name" value="ABC_BtuC-like"/>
</dbReference>
<feature type="transmembrane region" description="Helical" evidence="8">
    <location>
        <begin position="502"/>
        <end position="523"/>
    </location>
</feature>
<evidence type="ECO:0000256" key="1">
    <source>
        <dbReference type="ARBA" id="ARBA00004651"/>
    </source>
</evidence>
<dbReference type="Pfam" id="PF01032">
    <property type="entry name" value="FecCD"/>
    <property type="match status" value="2"/>
</dbReference>
<keyword evidence="5 8" id="KW-0812">Transmembrane</keyword>
<gene>
    <name evidence="9" type="ORF">SAMN04487970_102232</name>
</gene>
<feature type="transmembrane region" description="Helical" evidence="8">
    <location>
        <begin position="474"/>
        <end position="495"/>
    </location>
</feature>
<keyword evidence="6 8" id="KW-1133">Transmembrane helix</keyword>
<protein>
    <submittedName>
        <fullName evidence="9">Iron complex transport system permease protein</fullName>
    </submittedName>
</protein>
<comment type="subcellular location">
    <subcellularLocation>
        <location evidence="1">Cell membrane</location>
        <topology evidence="1">Multi-pass membrane protein</topology>
    </subcellularLocation>
</comment>
<proteinExistence type="inferred from homology"/>
<dbReference type="STRING" id="624147.SAMN04487970_102232"/>
<feature type="transmembrane region" description="Helical" evidence="8">
    <location>
        <begin position="417"/>
        <end position="437"/>
    </location>
</feature>
<feature type="transmembrane region" description="Helical" evidence="8">
    <location>
        <begin position="162"/>
        <end position="182"/>
    </location>
</feature>
<dbReference type="Gene3D" id="1.10.3470.10">
    <property type="entry name" value="ABC transporter involved in vitamin B12 uptake, BtuC"/>
    <property type="match status" value="2"/>
</dbReference>
<evidence type="ECO:0000256" key="3">
    <source>
        <dbReference type="ARBA" id="ARBA00022448"/>
    </source>
</evidence>
<feature type="transmembrane region" description="Helical" evidence="8">
    <location>
        <begin position="449"/>
        <end position="468"/>
    </location>
</feature>
<dbReference type="PANTHER" id="PTHR30472:SF37">
    <property type="entry name" value="FE(3+) DICITRATE TRANSPORT SYSTEM PERMEASE PROTEIN FECD-RELATED"/>
    <property type="match status" value="1"/>
</dbReference>
<accession>A0A1G4S1Z8</accession>
<comment type="similarity">
    <text evidence="2">Belongs to the binding-protein-dependent transport system permease family. FecCD subfamily.</text>
</comment>
<keyword evidence="3" id="KW-0813">Transport</keyword>
<dbReference type="SUPFAM" id="SSF81345">
    <property type="entry name" value="ABC transporter involved in vitamin B12 uptake, BtuC"/>
    <property type="match status" value="2"/>
</dbReference>
<keyword evidence="4" id="KW-1003">Cell membrane</keyword>
<dbReference type="GO" id="GO:0033214">
    <property type="term" value="P:siderophore-iron import into cell"/>
    <property type="evidence" value="ECO:0007669"/>
    <property type="project" value="TreeGrafter"/>
</dbReference>
<evidence type="ECO:0000256" key="4">
    <source>
        <dbReference type="ARBA" id="ARBA00022475"/>
    </source>
</evidence>
<sequence length="686" mass="71076">MRTERSGVNAAFFMRGWAPPILVFGGGAALLLLLMVVHVMQGAADLTPRMVLEAIFAPQDTAEHQIVRTLRLPRVIAGMLAGGALAVAGVLLQTITRNPLASAGTLGINAGAYFAVVATTVFAPSWMGVSPMLVAFGGAIFAALLAYSLAGGLRATPLRMTLAGMIVSMAVSAMTGALQLMFEEQTSGLFLWGSGTLVQNDWSGVSAAWPWVAAAAALALILSRSLDLLLLNEETAQSLGQHVGRIRLISLILALLLAAVIVSIVGPIGFVGLLAPHLVRLIGVRSHKLLLPASFLWGAVILVAADVGSRLANNDSYGELPVGAVTALIGGPCLAYLSYRAAKKHREVPKPSATSLGTTARFLSYRALLGIFGVLLVAVTILGMIFGDVKVPLQDVLAAIQGEGPELARSIVLDQRLPRMLVAACAGAALAVSGLLLQGVVRNPMADPSIVGVSAGAGVGALLLLLVWPGLPIALLPFASFAGAIAAALIVYLIARKTGLQPAVLALVGIAVSACGSAVIQLIVVQSKMNVAVGLVWISGSTYARGWEELAQLIVWPVLLLPLAWLIGRRVDILAFGQEGAVGLGVNVEQTRLRAAAIGVALAAAAVSIVGTIGFVGLIAPHAARLLIGHNHRRLLPLAALLGAVLLVLADIVGRNLLPPKEIPSGLIVSLLGAPYFLWLMRSSRR</sequence>
<keyword evidence="7 8" id="KW-0472">Membrane</keyword>
<evidence type="ECO:0000256" key="2">
    <source>
        <dbReference type="ARBA" id="ARBA00007935"/>
    </source>
</evidence>
<evidence type="ECO:0000256" key="7">
    <source>
        <dbReference type="ARBA" id="ARBA00023136"/>
    </source>
</evidence>
<evidence type="ECO:0000256" key="6">
    <source>
        <dbReference type="ARBA" id="ARBA00022989"/>
    </source>
</evidence>
<dbReference type="Proteomes" id="UP000198601">
    <property type="component" value="Unassembled WGS sequence"/>
</dbReference>
<dbReference type="InterPro" id="IPR000522">
    <property type="entry name" value="ABC_transptr_permease_BtuC"/>
</dbReference>
<dbReference type="GO" id="GO:0022857">
    <property type="term" value="F:transmembrane transporter activity"/>
    <property type="evidence" value="ECO:0007669"/>
    <property type="project" value="InterPro"/>
</dbReference>
<feature type="transmembrane region" description="Helical" evidence="8">
    <location>
        <begin position="106"/>
        <end position="126"/>
    </location>
</feature>
<feature type="transmembrane region" description="Helical" evidence="8">
    <location>
        <begin position="635"/>
        <end position="657"/>
    </location>
</feature>
<evidence type="ECO:0000256" key="5">
    <source>
        <dbReference type="ARBA" id="ARBA00022692"/>
    </source>
</evidence>
<name>A0A1G4S1Z8_9BACL</name>
<dbReference type="AlphaFoldDB" id="A0A1G4S1Z8"/>
<keyword evidence="10" id="KW-1185">Reference proteome</keyword>
<feature type="transmembrane region" description="Helical" evidence="8">
    <location>
        <begin position="363"/>
        <end position="386"/>
    </location>
</feature>
<feature type="transmembrane region" description="Helical" evidence="8">
    <location>
        <begin position="132"/>
        <end position="150"/>
    </location>
</feature>
<dbReference type="GO" id="GO:0005886">
    <property type="term" value="C:plasma membrane"/>
    <property type="evidence" value="ECO:0007669"/>
    <property type="project" value="UniProtKB-SubCell"/>
</dbReference>
<feature type="transmembrane region" description="Helical" evidence="8">
    <location>
        <begin position="320"/>
        <end position="342"/>
    </location>
</feature>
<dbReference type="FunFam" id="1.10.3470.10:FF:000001">
    <property type="entry name" value="Vitamin B12 ABC transporter permease BtuC"/>
    <property type="match status" value="2"/>
</dbReference>
<feature type="transmembrane region" description="Helical" evidence="8">
    <location>
        <begin position="663"/>
        <end position="681"/>
    </location>
</feature>
<feature type="transmembrane region" description="Helical" evidence="8">
    <location>
        <begin position="248"/>
        <end position="275"/>
    </location>
</feature>
<evidence type="ECO:0000313" key="10">
    <source>
        <dbReference type="Proteomes" id="UP000198601"/>
    </source>
</evidence>
<dbReference type="EMBL" id="FMTT01000022">
    <property type="protein sequence ID" value="SCW63253.1"/>
    <property type="molecule type" value="Genomic_DNA"/>
</dbReference>
<reference evidence="10" key="1">
    <citation type="submission" date="2016-10" db="EMBL/GenBank/DDBJ databases">
        <authorList>
            <person name="Varghese N."/>
            <person name="Submissions S."/>
        </authorList>
    </citation>
    <scope>NUCLEOTIDE SEQUENCE [LARGE SCALE GENOMIC DNA]</scope>
    <source>
        <strain evidence="10">CGMCC 1.8946</strain>
    </source>
</reference>
<organism evidence="9 10">
    <name type="scientific">Paenibacillus tianmuensis</name>
    <dbReference type="NCBI Taxonomy" id="624147"/>
    <lineage>
        <taxon>Bacteria</taxon>
        <taxon>Bacillati</taxon>
        <taxon>Bacillota</taxon>
        <taxon>Bacilli</taxon>
        <taxon>Bacillales</taxon>
        <taxon>Paenibacillaceae</taxon>
        <taxon>Paenibacillus</taxon>
    </lineage>
</organism>
<evidence type="ECO:0000313" key="9">
    <source>
        <dbReference type="EMBL" id="SCW63253.1"/>
    </source>
</evidence>
<evidence type="ECO:0000256" key="8">
    <source>
        <dbReference type="SAM" id="Phobius"/>
    </source>
</evidence>
<dbReference type="CDD" id="cd06550">
    <property type="entry name" value="TM_ABC_iron-siderophores_like"/>
    <property type="match status" value="2"/>
</dbReference>
<feature type="transmembrane region" description="Helical" evidence="8">
    <location>
        <begin position="596"/>
        <end position="623"/>
    </location>
</feature>
<feature type="transmembrane region" description="Helical" evidence="8">
    <location>
        <begin position="75"/>
        <end position="94"/>
    </location>
</feature>
<dbReference type="PANTHER" id="PTHR30472">
    <property type="entry name" value="FERRIC ENTEROBACTIN TRANSPORT SYSTEM PERMEASE PROTEIN"/>
    <property type="match status" value="1"/>
</dbReference>